<protein>
    <recommendedName>
        <fullName evidence="6">Aminotransferase</fullName>
        <ecNumber evidence="6">2.6.1.-</ecNumber>
    </recommendedName>
</protein>
<dbReference type="InterPro" id="IPR004839">
    <property type="entry name" value="Aminotransferase_I/II_large"/>
</dbReference>
<gene>
    <name evidence="8" type="ORF">ABID27_000616</name>
</gene>
<dbReference type="Gene3D" id="3.40.640.10">
    <property type="entry name" value="Type I PLP-dependent aspartate aminotransferase-like (Major domain)"/>
    <property type="match status" value="1"/>
</dbReference>
<dbReference type="Pfam" id="PF00155">
    <property type="entry name" value="Aminotran_1_2"/>
    <property type="match status" value="1"/>
</dbReference>
<dbReference type="CDD" id="cd00609">
    <property type="entry name" value="AAT_like"/>
    <property type="match status" value="1"/>
</dbReference>
<dbReference type="PANTHER" id="PTHR46383:SF1">
    <property type="entry name" value="ASPARTATE AMINOTRANSFERASE"/>
    <property type="match status" value="1"/>
</dbReference>
<dbReference type="InterPro" id="IPR015422">
    <property type="entry name" value="PyrdxlP-dep_Trfase_small"/>
</dbReference>
<dbReference type="SUPFAM" id="SSF53383">
    <property type="entry name" value="PLP-dependent transferases"/>
    <property type="match status" value="1"/>
</dbReference>
<name>A0ABV2JLW5_9STRE</name>
<reference evidence="8 9" key="1">
    <citation type="submission" date="2024-06" db="EMBL/GenBank/DDBJ databases">
        <title>Genomic Encyclopedia of Type Strains, Phase IV (KMG-IV): sequencing the most valuable type-strain genomes for metagenomic binning, comparative biology and taxonomic classification.</title>
        <authorList>
            <person name="Goeker M."/>
        </authorList>
    </citation>
    <scope>NUCLEOTIDE SEQUENCE [LARGE SCALE GENOMIC DNA]</scope>
    <source>
        <strain evidence="8 9">DSM 15349</strain>
    </source>
</reference>
<evidence type="ECO:0000259" key="7">
    <source>
        <dbReference type="Pfam" id="PF00155"/>
    </source>
</evidence>
<dbReference type="EMBL" id="JBEPMK010000002">
    <property type="protein sequence ID" value="MET3643994.1"/>
    <property type="molecule type" value="Genomic_DNA"/>
</dbReference>
<evidence type="ECO:0000256" key="1">
    <source>
        <dbReference type="ARBA" id="ARBA00001933"/>
    </source>
</evidence>
<evidence type="ECO:0000256" key="2">
    <source>
        <dbReference type="ARBA" id="ARBA00007441"/>
    </source>
</evidence>
<evidence type="ECO:0000256" key="4">
    <source>
        <dbReference type="ARBA" id="ARBA00022679"/>
    </source>
</evidence>
<evidence type="ECO:0000313" key="8">
    <source>
        <dbReference type="EMBL" id="MET3643994.1"/>
    </source>
</evidence>
<keyword evidence="4 6" id="KW-0808">Transferase</keyword>
<dbReference type="PROSITE" id="PS00105">
    <property type="entry name" value="AA_TRANSFER_CLASS_1"/>
    <property type="match status" value="1"/>
</dbReference>
<evidence type="ECO:0000256" key="3">
    <source>
        <dbReference type="ARBA" id="ARBA00022576"/>
    </source>
</evidence>
<dbReference type="RefSeq" id="WP_253363824.1">
    <property type="nucleotide sequence ID" value="NZ_JALJXU010000002.1"/>
</dbReference>
<dbReference type="InterPro" id="IPR050596">
    <property type="entry name" value="AspAT/PAT-like"/>
</dbReference>
<proteinExistence type="inferred from homology"/>
<feature type="domain" description="Aminotransferase class I/classII large" evidence="7">
    <location>
        <begin position="32"/>
        <end position="387"/>
    </location>
</feature>
<dbReference type="InterPro" id="IPR004838">
    <property type="entry name" value="NHTrfase_class1_PyrdxlP-BS"/>
</dbReference>
<dbReference type="GO" id="GO:0008483">
    <property type="term" value="F:transaminase activity"/>
    <property type="evidence" value="ECO:0007669"/>
    <property type="project" value="UniProtKB-KW"/>
</dbReference>
<dbReference type="PANTHER" id="PTHR46383">
    <property type="entry name" value="ASPARTATE AMINOTRANSFERASE"/>
    <property type="match status" value="1"/>
</dbReference>
<dbReference type="InterPro" id="IPR015421">
    <property type="entry name" value="PyrdxlP-dep_Trfase_major"/>
</dbReference>
<dbReference type="Proteomes" id="UP001549055">
    <property type="component" value="Unassembled WGS sequence"/>
</dbReference>
<organism evidence="8 9">
    <name type="scientific">Streptococcus gallinaceus</name>
    <dbReference type="NCBI Taxonomy" id="165758"/>
    <lineage>
        <taxon>Bacteria</taxon>
        <taxon>Bacillati</taxon>
        <taxon>Bacillota</taxon>
        <taxon>Bacilli</taxon>
        <taxon>Lactobacillales</taxon>
        <taxon>Streptococcaceae</taxon>
        <taxon>Streptococcus</taxon>
    </lineage>
</organism>
<accession>A0ABV2JLW5</accession>
<keyword evidence="5" id="KW-0663">Pyridoxal phosphate</keyword>
<comment type="similarity">
    <text evidence="2 6">Belongs to the class-I pyridoxal-phosphate-dependent aminotransferase family.</text>
</comment>
<dbReference type="PRINTS" id="PR00753">
    <property type="entry name" value="ACCSYNTHASE"/>
</dbReference>
<sequence length="394" mass="42879">MTRLSNRVLTMEESVTLAAGAKAKDLKAQGRDILSLTLGEPDFVTPKNIQDAAIASIQNGSASFYTVASGLPELKAAIASYMEQFYGYTVPTNQIVAATGAKYVLYAFFMAVLNPGDQVLIPTPYWVSYADQIKMAEGVPVFVDATEANNFKVTVEQLEAARTDKTKVLLLNSPSNPTGMIYTAEELEAIGNWAVAHDLFILADDIYGRLVYNGNPFVPISSLSEKIRQQTIVINGVAKTYAMTGWRVGFAVGDSEIIGAMSKIIGQTTSNLTTVAQYAAIEAFTGPQDAIEIMRQAFEERLNTIYPLLCEVPGFEVVKPQGAFYLFPNVKKAMEIKGFTDVTDFTNAILEETGVALVTGAGFGAPENVRLSYATDMDTLKEAVRRLKEFMEKA</sequence>
<comment type="caution">
    <text evidence="8">The sequence shown here is derived from an EMBL/GenBank/DDBJ whole genome shotgun (WGS) entry which is preliminary data.</text>
</comment>
<evidence type="ECO:0000256" key="6">
    <source>
        <dbReference type="RuleBase" id="RU000481"/>
    </source>
</evidence>
<keyword evidence="3 6" id="KW-0032">Aminotransferase</keyword>
<dbReference type="EC" id="2.6.1.-" evidence="6"/>
<keyword evidence="9" id="KW-1185">Reference proteome</keyword>
<evidence type="ECO:0000256" key="5">
    <source>
        <dbReference type="ARBA" id="ARBA00022898"/>
    </source>
</evidence>
<dbReference type="Gene3D" id="3.90.1150.10">
    <property type="entry name" value="Aspartate Aminotransferase, domain 1"/>
    <property type="match status" value="1"/>
</dbReference>
<comment type="cofactor">
    <cofactor evidence="1 6">
        <name>pyridoxal 5'-phosphate</name>
        <dbReference type="ChEBI" id="CHEBI:597326"/>
    </cofactor>
</comment>
<dbReference type="InterPro" id="IPR015424">
    <property type="entry name" value="PyrdxlP-dep_Trfase"/>
</dbReference>
<evidence type="ECO:0000313" key="9">
    <source>
        <dbReference type="Proteomes" id="UP001549055"/>
    </source>
</evidence>